<reference evidence="4" key="1">
    <citation type="submission" date="2017-02" db="UniProtKB">
        <authorList>
            <consortium name="WormBaseParasite"/>
        </authorList>
    </citation>
    <scope>IDENTIFICATION</scope>
</reference>
<proteinExistence type="predicted"/>
<evidence type="ECO:0000256" key="1">
    <source>
        <dbReference type="SAM" id="Coils"/>
    </source>
</evidence>
<accession>A0A0N4WUW5</accession>
<dbReference type="OrthoDB" id="10444386at2759"/>
<reference evidence="2 3" key="2">
    <citation type="submission" date="2018-11" db="EMBL/GenBank/DDBJ databases">
        <authorList>
            <consortium name="Pathogen Informatics"/>
        </authorList>
    </citation>
    <scope>NUCLEOTIDE SEQUENCE [LARGE SCALE GENOMIC DNA]</scope>
    <source>
        <strain evidence="2 3">MHpl1</strain>
    </source>
</reference>
<sequence length="147" mass="17280">MTDSGDLPAWKRTKWLEDGTDHDAHARGLIPIIYGYMKTLDQHIAVIEKELAKAKNRLQMENSEQASTEVIFREMIRKEEEREKTLTDDAYMDLLIEENSKEEGKWDDEDGAIQNSNEKPCIRKPESEWARLEKTLRELEYAHQYLP</sequence>
<protein>
    <submittedName>
        <fullName evidence="4">Coiled-coil domain-containing protein 83</fullName>
    </submittedName>
</protein>
<dbReference type="AlphaFoldDB" id="A0A0N4WUW5"/>
<organism evidence="4">
    <name type="scientific">Haemonchus placei</name>
    <name type="common">Barber's pole worm</name>
    <dbReference type="NCBI Taxonomy" id="6290"/>
    <lineage>
        <taxon>Eukaryota</taxon>
        <taxon>Metazoa</taxon>
        <taxon>Ecdysozoa</taxon>
        <taxon>Nematoda</taxon>
        <taxon>Chromadorea</taxon>
        <taxon>Rhabditida</taxon>
        <taxon>Rhabditina</taxon>
        <taxon>Rhabditomorpha</taxon>
        <taxon>Strongyloidea</taxon>
        <taxon>Trichostrongylidae</taxon>
        <taxon>Haemonchus</taxon>
    </lineage>
</organism>
<feature type="coiled-coil region" evidence="1">
    <location>
        <begin position="37"/>
        <end position="64"/>
    </location>
</feature>
<evidence type="ECO:0000313" key="3">
    <source>
        <dbReference type="Proteomes" id="UP000268014"/>
    </source>
</evidence>
<dbReference type="Proteomes" id="UP000268014">
    <property type="component" value="Unassembled WGS sequence"/>
</dbReference>
<keyword evidence="3" id="KW-1185">Reference proteome</keyword>
<dbReference type="WBParaSite" id="HPLM_0001546301-mRNA-1">
    <property type="protein sequence ID" value="HPLM_0001546301-mRNA-1"/>
    <property type="gene ID" value="HPLM_0001546301"/>
</dbReference>
<evidence type="ECO:0000313" key="4">
    <source>
        <dbReference type="WBParaSite" id="HPLM_0001546301-mRNA-1"/>
    </source>
</evidence>
<evidence type="ECO:0000313" key="2">
    <source>
        <dbReference type="EMBL" id="VDO56680.1"/>
    </source>
</evidence>
<gene>
    <name evidence="2" type="ORF">HPLM_LOCUS15455</name>
</gene>
<keyword evidence="1" id="KW-0175">Coiled coil</keyword>
<dbReference type="EMBL" id="UZAF01018987">
    <property type="protein sequence ID" value="VDO56680.1"/>
    <property type="molecule type" value="Genomic_DNA"/>
</dbReference>
<name>A0A0N4WUW5_HAEPC</name>